<gene>
    <name evidence="2" type="ORF">D2E25_0243</name>
</gene>
<dbReference type="RefSeq" id="WP_241216904.1">
    <property type="nucleotide sequence ID" value="NZ_QXGL01000001.1"/>
</dbReference>
<dbReference type="AlphaFoldDB" id="A0A430FM85"/>
<reference evidence="2 3" key="1">
    <citation type="submission" date="2018-09" db="EMBL/GenBank/DDBJ databases">
        <title>Characterization of the phylogenetic diversity of five novel species belonging to the genus Bifidobacterium.</title>
        <authorList>
            <person name="Lugli G.A."/>
            <person name="Duranti S."/>
            <person name="Milani C."/>
        </authorList>
    </citation>
    <scope>NUCLEOTIDE SEQUENCE [LARGE SCALE GENOMIC DNA]</scope>
    <source>
        <strain evidence="2 3">2034B</strain>
    </source>
</reference>
<evidence type="ECO:0000256" key="1">
    <source>
        <dbReference type="SAM" id="MobiDB-lite"/>
    </source>
</evidence>
<evidence type="ECO:0000313" key="3">
    <source>
        <dbReference type="Proteomes" id="UP000287533"/>
    </source>
</evidence>
<evidence type="ECO:0000313" key="2">
    <source>
        <dbReference type="EMBL" id="RSX53937.1"/>
    </source>
</evidence>
<sequence>MVEHDEMGRVISWQAENEWDATEREWMLALDEYEHSLCPYCGMPSNECHDPLMPTHWQATIDVCQTQLMRNVAISQWKQDHPGEDDRAGALTTRLTPRIEP</sequence>
<dbReference type="Proteomes" id="UP000287533">
    <property type="component" value="Unassembled WGS sequence"/>
</dbReference>
<feature type="region of interest" description="Disordered" evidence="1">
    <location>
        <begin position="77"/>
        <end position="101"/>
    </location>
</feature>
<keyword evidence="3" id="KW-1185">Reference proteome</keyword>
<proteinExistence type="predicted"/>
<comment type="caution">
    <text evidence="2">The sequence shown here is derived from an EMBL/GenBank/DDBJ whole genome shotgun (WGS) entry which is preliminary data.</text>
</comment>
<accession>A0A430FM85</accession>
<feature type="compositionally biased region" description="Basic and acidic residues" evidence="1">
    <location>
        <begin position="78"/>
        <end position="88"/>
    </location>
</feature>
<organism evidence="2 3">
    <name type="scientific">Bifidobacterium goeldii</name>
    <dbReference type="NCBI Taxonomy" id="2306975"/>
    <lineage>
        <taxon>Bacteria</taxon>
        <taxon>Bacillati</taxon>
        <taxon>Actinomycetota</taxon>
        <taxon>Actinomycetes</taxon>
        <taxon>Bifidobacteriales</taxon>
        <taxon>Bifidobacteriaceae</taxon>
        <taxon>Bifidobacterium</taxon>
    </lineage>
</organism>
<name>A0A430FM85_9BIFI</name>
<protein>
    <submittedName>
        <fullName evidence="2">Terminase</fullName>
    </submittedName>
</protein>
<dbReference type="EMBL" id="QXGL01000001">
    <property type="protein sequence ID" value="RSX53937.1"/>
    <property type="molecule type" value="Genomic_DNA"/>
</dbReference>